<reference evidence="3" key="1">
    <citation type="submission" date="2020-05" db="EMBL/GenBank/DDBJ databases">
        <authorList>
            <person name="Chiriac C."/>
            <person name="Salcher M."/>
            <person name="Ghai R."/>
            <person name="Kavagutti S V."/>
        </authorList>
    </citation>
    <scope>NUCLEOTIDE SEQUENCE</scope>
</reference>
<dbReference type="Pfam" id="PF13489">
    <property type="entry name" value="Methyltransf_23"/>
    <property type="match status" value="1"/>
</dbReference>
<dbReference type="InterPro" id="IPR029044">
    <property type="entry name" value="Nucleotide-diphossugar_trans"/>
</dbReference>
<organism evidence="3">
    <name type="scientific">freshwater metagenome</name>
    <dbReference type="NCBI Taxonomy" id="449393"/>
    <lineage>
        <taxon>unclassified sequences</taxon>
        <taxon>metagenomes</taxon>
        <taxon>ecological metagenomes</taxon>
    </lineage>
</organism>
<feature type="domain" description="Glycosyltransferase 2-like" evidence="2">
    <location>
        <begin position="23"/>
        <end position="195"/>
    </location>
</feature>
<dbReference type="CDD" id="cd04179">
    <property type="entry name" value="DPM_DPG-synthase_like"/>
    <property type="match status" value="1"/>
</dbReference>
<evidence type="ECO:0000313" key="3">
    <source>
        <dbReference type="EMBL" id="CAB4789180.1"/>
    </source>
</evidence>
<evidence type="ECO:0000256" key="1">
    <source>
        <dbReference type="SAM" id="MobiDB-lite"/>
    </source>
</evidence>
<dbReference type="SUPFAM" id="SSF53448">
    <property type="entry name" value="Nucleotide-diphospho-sugar transferases"/>
    <property type="match status" value="1"/>
</dbReference>
<dbReference type="PANTHER" id="PTHR48090:SF7">
    <property type="entry name" value="RFBJ PROTEIN"/>
    <property type="match status" value="1"/>
</dbReference>
<protein>
    <submittedName>
        <fullName evidence="3">Unannotated protein</fullName>
    </submittedName>
</protein>
<dbReference type="Gene3D" id="3.40.50.150">
    <property type="entry name" value="Vaccinia Virus protein VP39"/>
    <property type="match status" value="1"/>
</dbReference>
<gene>
    <name evidence="3" type="ORF">UFOPK2996_00298</name>
    <name evidence="4" type="ORF">UFOPK3974_00075</name>
</gene>
<dbReference type="InterPro" id="IPR050256">
    <property type="entry name" value="Glycosyltransferase_2"/>
</dbReference>
<feature type="region of interest" description="Disordered" evidence="1">
    <location>
        <begin position="503"/>
        <end position="523"/>
    </location>
</feature>
<dbReference type="PANTHER" id="PTHR48090">
    <property type="entry name" value="UNDECAPRENYL-PHOSPHATE 4-DEOXY-4-FORMAMIDO-L-ARABINOSE TRANSFERASE-RELATED"/>
    <property type="match status" value="1"/>
</dbReference>
<dbReference type="SUPFAM" id="SSF53335">
    <property type="entry name" value="S-adenosyl-L-methionine-dependent methyltransferases"/>
    <property type="match status" value="1"/>
</dbReference>
<feature type="compositionally biased region" description="Basic and acidic residues" evidence="1">
    <location>
        <begin position="503"/>
        <end position="512"/>
    </location>
</feature>
<dbReference type="InterPro" id="IPR029063">
    <property type="entry name" value="SAM-dependent_MTases_sf"/>
</dbReference>
<dbReference type="EMBL" id="CAFBOR010000004">
    <property type="protein sequence ID" value="CAB4975892.1"/>
    <property type="molecule type" value="Genomic_DNA"/>
</dbReference>
<accession>A0A6J6WW11</accession>
<dbReference type="Pfam" id="PF00535">
    <property type="entry name" value="Glycos_transf_2"/>
    <property type="match status" value="1"/>
</dbReference>
<evidence type="ECO:0000259" key="2">
    <source>
        <dbReference type="Pfam" id="PF00535"/>
    </source>
</evidence>
<evidence type="ECO:0000313" key="4">
    <source>
        <dbReference type="EMBL" id="CAB4975892.1"/>
    </source>
</evidence>
<dbReference type="Gene3D" id="3.90.550.10">
    <property type="entry name" value="Spore Coat Polysaccharide Biosynthesis Protein SpsA, Chain A"/>
    <property type="match status" value="1"/>
</dbReference>
<dbReference type="CDD" id="cd02440">
    <property type="entry name" value="AdoMet_MTases"/>
    <property type="match status" value="1"/>
</dbReference>
<dbReference type="AlphaFoldDB" id="A0A6J6WW11"/>
<sequence>MPRISMALMNKWGNMQNEPRIGILVVAYNAATTLARVLDRIPREFTNRIAEVLVSDDGSQDSTYLVGMGYRQVRDDLPLTVVKQPQNLGYGGNQKVGYEWAIEKNLDIVVLLHGDGQYAPELLPEMVAPLESGESDAVFGSRMLEPGAARKGGMPMYKYFGNRILTKFENALTGAELSEWHSGYRAYSVAALKEIAFQKNSNGFDFDTQIILQFLEAGKRISEIPIPTYYGDEVCYVNGLGYAKDISRHALRYRLHRAGFGSGENLSEASEAYERKTADDTSHARILSWMENQKPGRVLDIGCSDGNIAAELRSVGHEVVGVDLEESPGVRENVDLFVQADLDQGIPAEVTGKFDVVLAADVVEHVRNPSALLAEMRGYLAPGGSLIVSVPNFAHWYPRTRVLFGTFDYDRRGILDRTHLRFFTRSSFERLIGSSGLRVKRRHYIGLPLEVLDRGTASGDTEGKAGRFIKILDKIALDVRPTLFAYQFVYELESDEQRKPELLVDKARKVDPSSDETAAGISH</sequence>
<dbReference type="InterPro" id="IPR001173">
    <property type="entry name" value="Glyco_trans_2-like"/>
</dbReference>
<proteinExistence type="predicted"/>
<dbReference type="EMBL" id="CAFAAH010000020">
    <property type="protein sequence ID" value="CAB4789180.1"/>
    <property type="molecule type" value="Genomic_DNA"/>
</dbReference>
<name>A0A6J6WW11_9ZZZZ</name>